<gene>
    <name evidence="1" type="ORF">GGD56_000856</name>
</gene>
<evidence type="ECO:0000313" key="2">
    <source>
        <dbReference type="Proteomes" id="UP000551353"/>
    </source>
</evidence>
<dbReference type="Proteomes" id="UP000551353">
    <property type="component" value="Unassembled WGS sequence"/>
</dbReference>
<protein>
    <submittedName>
        <fullName evidence="1">Uncharacterized protein</fullName>
    </submittedName>
</protein>
<dbReference type="EMBL" id="JACIFX010000001">
    <property type="protein sequence ID" value="MBB4227036.1"/>
    <property type="molecule type" value="Genomic_DNA"/>
</dbReference>
<sequence>MTSSEVMVIAIFSPLYLGPNMVAPRKNSIFSTEKFHFP</sequence>
<comment type="caution">
    <text evidence="1">The sequence shown here is derived from an EMBL/GenBank/DDBJ whole genome shotgun (WGS) entry which is preliminary data.</text>
</comment>
<name>A0ABR6IGP3_9HYPH</name>
<keyword evidence="2" id="KW-1185">Reference proteome</keyword>
<evidence type="ECO:0000313" key="1">
    <source>
        <dbReference type="EMBL" id="MBB4227036.1"/>
    </source>
</evidence>
<accession>A0ABR6IGP3</accession>
<organism evidence="1 2">
    <name type="scientific">Rhizobium mongolense</name>
    <dbReference type="NCBI Taxonomy" id="57676"/>
    <lineage>
        <taxon>Bacteria</taxon>
        <taxon>Pseudomonadati</taxon>
        <taxon>Pseudomonadota</taxon>
        <taxon>Alphaproteobacteria</taxon>
        <taxon>Hyphomicrobiales</taxon>
        <taxon>Rhizobiaceae</taxon>
        <taxon>Rhizobium/Agrobacterium group</taxon>
        <taxon>Rhizobium</taxon>
    </lineage>
</organism>
<reference evidence="1 2" key="1">
    <citation type="submission" date="2020-08" db="EMBL/GenBank/DDBJ databases">
        <title>Genomic Encyclopedia of Type Strains, Phase IV (KMG-V): Genome sequencing to study the core and pangenomes of soil and plant-associated prokaryotes.</title>
        <authorList>
            <person name="Whitman W."/>
        </authorList>
    </citation>
    <scope>NUCLEOTIDE SEQUENCE [LARGE SCALE GENOMIC DNA]</scope>
    <source>
        <strain evidence="1 2">SEMIA 4087</strain>
    </source>
</reference>
<proteinExistence type="predicted"/>